<dbReference type="EMBL" id="FPHE01000104">
    <property type="protein sequence ID" value="SFV61136.1"/>
    <property type="molecule type" value="Genomic_DNA"/>
</dbReference>
<feature type="compositionally biased region" description="Basic and acidic residues" evidence="4">
    <location>
        <begin position="35"/>
        <end position="125"/>
    </location>
</feature>
<dbReference type="PROSITE" id="PS51007">
    <property type="entry name" value="CYTC"/>
    <property type="match status" value="1"/>
</dbReference>
<keyword evidence="3" id="KW-0408">Iron</keyword>
<dbReference type="SUPFAM" id="SSF46626">
    <property type="entry name" value="Cytochrome c"/>
    <property type="match status" value="1"/>
</dbReference>
<reference evidence="6" key="1">
    <citation type="submission" date="2016-10" db="EMBL/GenBank/DDBJ databases">
        <authorList>
            <person name="de Groot N.N."/>
        </authorList>
    </citation>
    <scope>NUCLEOTIDE SEQUENCE</scope>
</reference>
<evidence type="ECO:0000259" key="5">
    <source>
        <dbReference type="PROSITE" id="PS51007"/>
    </source>
</evidence>
<dbReference type="AlphaFoldDB" id="A0A1W1C5U2"/>
<dbReference type="GO" id="GO:0046872">
    <property type="term" value="F:metal ion binding"/>
    <property type="evidence" value="ECO:0007669"/>
    <property type="project" value="UniProtKB-KW"/>
</dbReference>
<keyword evidence="1" id="KW-0349">Heme</keyword>
<evidence type="ECO:0000256" key="2">
    <source>
        <dbReference type="ARBA" id="ARBA00022723"/>
    </source>
</evidence>
<evidence type="ECO:0000256" key="4">
    <source>
        <dbReference type="SAM" id="MobiDB-lite"/>
    </source>
</evidence>
<protein>
    <submittedName>
        <fullName evidence="6">Cytochrome c, class I</fullName>
    </submittedName>
</protein>
<name>A0A1W1C5U2_9ZZZZ</name>
<evidence type="ECO:0000256" key="3">
    <source>
        <dbReference type="ARBA" id="ARBA00023004"/>
    </source>
</evidence>
<evidence type="ECO:0000256" key="1">
    <source>
        <dbReference type="ARBA" id="ARBA00022617"/>
    </source>
</evidence>
<feature type="region of interest" description="Disordered" evidence="4">
    <location>
        <begin position="31"/>
        <end position="125"/>
    </location>
</feature>
<dbReference type="InterPro" id="IPR009056">
    <property type="entry name" value="Cyt_c-like_dom"/>
</dbReference>
<gene>
    <name evidence="6" type="ORF">MNB_SV-12-53</name>
</gene>
<keyword evidence="2" id="KW-0479">Metal-binding</keyword>
<feature type="domain" description="Cytochrome c" evidence="5">
    <location>
        <begin position="122"/>
        <end position="204"/>
    </location>
</feature>
<organism evidence="6">
    <name type="scientific">hydrothermal vent metagenome</name>
    <dbReference type="NCBI Taxonomy" id="652676"/>
    <lineage>
        <taxon>unclassified sequences</taxon>
        <taxon>metagenomes</taxon>
        <taxon>ecological metagenomes</taxon>
    </lineage>
</organism>
<dbReference type="GO" id="GO:0009055">
    <property type="term" value="F:electron transfer activity"/>
    <property type="evidence" value="ECO:0007669"/>
    <property type="project" value="InterPro"/>
</dbReference>
<dbReference type="Gene3D" id="1.10.760.10">
    <property type="entry name" value="Cytochrome c-like domain"/>
    <property type="match status" value="1"/>
</dbReference>
<proteinExistence type="predicted"/>
<dbReference type="PROSITE" id="PS51257">
    <property type="entry name" value="PROKAR_LIPOPROTEIN"/>
    <property type="match status" value="1"/>
</dbReference>
<dbReference type="GO" id="GO:0020037">
    <property type="term" value="F:heme binding"/>
    <property type="evidence" value="ECO:0007669"/>
    <property type="project" value="InterPro"/>
</dbReference>
<evidence type="ECO:0000313" key="6">
    <source>
        <dbReference type="EMBL" id="SFV61136.1"/>
    </source>
</evidence>
<dbReference type="InterPro" id="IPR036909">
    <property type="entry name" value="Cyt_c-like_dom_sf"/>
</dbReference>
<accession>A0A1W1C5U2</accession>
<sequence>MIRKEFLLAATLSALLLGGCFNSETGASQRAANGDVEKVEVKHEAPAKAEKAEAPATAEKAEAPAKEEKAEAPAKEEKAEAPAKEEKAEAPAKEEKAEAPAKEEKAEAPAKEEKAEAPAKEEKAEAPAKVNLTTCNGCHGATFEKKAMGVSKVVNTLSKDEIVTALKGYKAGTYGGAMKGVMKGQADKLDDATIEAIAGTIAKK</sequence>